<dbReference type="RefSeq" id="WP_092162432.1">
    <property type="nucleotide sequence ID" value="NZ_FNGA01000004.1"/>
</dbReference>
<dbReference type="EMBL" id="FNGA01000004">
    <property type="protein sequence ID" value="SDL41316.1"/>
    <property type="molecule type" value="Genomic_DNA"/>
</dbReference>
<dbReference type="SUPFAM" id="SSF55136">
    <property type="entry name" value="Probable bacterial effector-binding domain"/>
    <property type="match status" value="1"/>
</dbReference>
<sequence length="153" mass="17367">MDVKIWTLDPMKLAYVEHVGPYTEVDQAWGKLCGWAGPNGIYNERTRFFGIYHDNPEEIPAAELRSEACITVDNESDNAGVVKFKDVPGGKFAVTTHLGPYTNLAESWMEFYMKWLPTSGMEHAESPCYEQYMNDPNSTKPEQLVTLLLMPLK</sequence>
<evidence type="ECO:0000313" key="3">
    <source>
        <dbReference type="Proteomes" id="UP000199053"/>
    </source>
</evidence>
<dbReference type="PANTHER" id="PTHR40055">
    <property type="entry name" value="TRANSCRIPTIONAL REGULATOR YGIV-RELATED"/>
    <property type="match status" value="1"/>
</dbReference>
<dbReference type="PANTHER" id="PTHR40055:SF1">
    <property type="entry name" value="TRANSCRIPTIONAL REGULATOR YGIV-RELATED"/>
    <property type="match status" value="1"/>
</dbReference>
<protein>
    <submittedName>
        <fullName evidence="2">AraC family transcriptional regulator</fullName>
    </submittedName>
</protein>
<name>A0A1G9JVM5_9BACT</name>
<keyword evidence="3" id="KW-1185">Reference proteome</keyword>
<dbReference type="InterPro" id="IPR050908">
    <property type="entry name" value="SmbC-like"/>
</dbReference>
<reference evidence="3" key="1">
    <citation type="submission" date="2016-10" db="EMBL/GenBank/DDBJ databases">
        <authorList>
            <person name="Varghese N."/>
            <person name="Submissions S."/>
        </authorList>
    </citation>
    <scope>NUCLEOTIDE SEQUENCE [LARGE SCALE GENOMIC DNA]</scope>
    <source>
        <strain evidence="3">DSM 16995</strain>
    </source>
</reference>
<evidence type="ECO:0000313" key="2">
    <source>
        <dbReference type="EMBL" id="SDL41316.1"/>
    </source>
</evidence>
<dbReference type="Proteomes" id="UP000199053">
    <property type="component" value="Unassembled WGS sequence"/>
</dbReference>
<dbReference type="InterPro" id="IPR011256">
    <property type="entry name" value="Reg_factor_effector_dom_sf"/>
</dbReference>
<dbReference type="InterPro" id="IPR029442">
    <property type="entry name" value="GyrI-like"/>
</dbReference>
<dbReference type="AlphaFoldDB" id="A0A1G9JVM5"/>
<dbReference type="Pfam" id="PF06445">
    <property type="entry name" value="GyrI-like"/>
    <property type="match status" value="1"/>
</dbReference>
<dbReference type="Gene3D" id="3.20.80.10">
    <property type="entry name" value="Regulatory factor, effector binding domain"/>
    <property type="match status" value="1"/>
</dbReference>
<dbReference type="InterPro" id="IPR010499">
    <property type="entry name" value="AraC_E-bd"/>
</dbReference>
<feature type="domain" description="AraC effector-binding" evidence="1">
    <location>
        <begin position="1"/>
        <end position="153"/>
    </location>
</feature>
<dbReference type="SMART" id="SM00871">
    <property type="entry name" value="AraC_E_bind"/>
    <property type="match status" value="1"/>
</dbReference>
<organism evidence="2 3">
    <name type="scientific">Maridesulfovibrio ferrireducens</name>
    <dbReference type="NCBI Taxonomy" id="246191"/>
    <lineage>
        <taxon>Bacteria</taxon>
        <taxon>Pseudomonadati</taxon>
        <taxon>Thermodesulfobacteriota</taxon>
        <taxon>Desulfovibrionia</taxon>
        <taxon>Desulfovibrionales</taxon>
        <taxon>Desulfovibrionaceae</taxon>
        <taxon>Maridesulfovibrio</taxon>
    </lineage>
</organism>
<accession>A0A1G9JVM5</accession>
<gene>
    <name evidence="2" type="ORF">SAMN05660337_2963</name>
</gene>
<dbReference type="OrthoDB" id="5337216at2"/>
<proteinExistence type="predicted"/>
<dbReference type="STRING" id="246191.SAMN05660337_2963"/>
<evidence type="ECO:0000259" key="1">
    <source>
        <dbReference type="SMART" id="SM00871"/>
    </source>
</evidence>